<dbReference type="PANTHER" id="PTHR46494:SF1">
    <property type="entry name" value="CORA FAMILY METAL ION TRANSPORTER (EUROFUNG)"/>
    <property type="match status" value="1"/>
</dbReference>
<keyword evidence="5 8" id="KW-0812">Transmembrane</keyword>
<reference evidence="10" key="1">
    <citation type="journal article" date="2011" name="MBio">
        <title>Novel metabolic attributes of the genus Cyanothece, comprising a group of unicellular nitrogen-fixing Cyanobacteria.</title>
        <authorList>
            <person name="Bandyopadhyay A."/>
            <person name="Elvitigala T."/>
            <person name="Welsh E."/>
            <person name="Stockel J."/>
            <person name="Liberton M."/>
            <person name="Min H."/>
            <person name="Sherman L.A."/>
            <person name="Pakrasi H.B."/>
        </authorList>
    </citation>
    <scope>NUCLEOTIDE SEQUENCE [LARGE SCALE GENOMIC DNA]</scope>
    <source>
        <strain evidence="10">PCC 7822</strain>
    </source>
</reference>
<comment type="similarity">
    <text evidence="2 8">Belongs to the CorA metal ion transporter (MIT) (TC 1.A.35) family.</text>
</comment>
<comment type="function">
    <text evidence="8">Mediates influx of magnesium ions.</text>
</comment>
<protein>
    <recommendedName>
        <fullName evidence="8">Magnesium transport protein CorA</fullName>
    </recommendedName>
</protein>
<dbReference type="GO" id="GO:0000287">
    <property type="term" value="F:magnesium ion binding"/>
    <property type="evidence" value="ECO:0007669"/>
    <property type="project" value="TreeGrafter"/>
</dbReference>
<dbReference type="NCBIfam" id="TIGR00383">
    <property type="entry name" value="corA"/>
    <property type="match status" value="1"/>
</dbReference>
<dbReference type="HOGENOM" id="CLU_007127_0_0_3"/>
<evidence type="ECO:0000256" key="4">
    <source>
        <dbReference type="ARBA" id="ARBA00022475"/>
    </source>
</evidence>
<dbReference type="InterPro" id="IPR004488">
    <property type="entry name" value="Mg/Co-transport_prot_CorA"/>
</dbReference>
<accession>E0UE08</accession>
<dbReference type="OrthoDB" id="9803416at2"/>
<sequence>MIYPPQNPTELKELIELEEKLEDEEEEDYFDYYYDDPGSEPGTLSIEPDAKPSKIILIDYDANHAVRKINIPPSACISYLEKDTVSWIDIQGLGSETVLKQVGEIFNLHPLLLEEVVNVPQRPKVDDYKEHLLIICQMIRPTPDEDGFETEQVGFVLGKKYLLTFQEDQITDCFDIVRDRIRTNQGKVRQAGPDYLTYLLLDALIDGYFPVAEDYEERIESIEDSIIRNPTRETMEELYNVRRELLALRRLIWPLRNVINLLMRDHSGLVSSEVQIYLRDCYDHVIQLWEIIEAYRELASSLMELYESAMGNRMNEVMKFLTVISTIFNPLTFIAGLYGMNFKHMPELESQWGYYICLAIMAAIAAGLIYFFWRQGWFSPTDTLSKR</sequence>
<feature type="transmembrane region" description="Helical" evidence="8">
    <location>
        <begin position="352"/>
        <end position="373"/>
    </location>
</feature>
<dbReference type="Gene3D" id="3.30.460.20">
    <property type="entry name" value="CorA soluble domain-like"/>
    <property type="match status" value="1"/>
</dbReference>
<evidence type="ECO:0000256" key="6">
    <source>
        <dbReference type="ARBA" id="ARBA00022989"/>
    </source>
</evidence>
<dbReference type="eggNOG" id="COG0598">
    <property type="taxonomic scope" value="Bacteria"/>
</dbReference>
<dbReference type="Gene3D" id="1.20.58.340">
    <property type="entry name" value="Magnesium transport protein CorA, transmembrane region"/>
    <property type="match status" value="2"/>
</dbReference>
<feature type="transmembrane region" description="Helical" evidence="8">
    <location>
        <begin position="320"/>
        <end position="340"/>
    </location>
</feature>
<dbReference type="InterPro" id="IPR045863">
    <property type="entry name" value="CorA_TM1_TM2"/>
</dbReference>
<dbReference type="GO" id="GO:0015095">
    <property type="term" value="F:magnesium ion transmembrane transporter activity"/>
    <property type="evidence" value="ECO:0007669"/>
    <property type="project" value="UniProtKB-UniRule"/>
</dbReference>
<keyword evidence="4 8" id="KW-1003">Cell membrane</keyword>
<evidence type="ECO:0000256" key="5">
    <source>
        <dbReference type="ARBA" id="ARBA00022692"/>
    </source>
</evidence>
<keyword evidence="6 8" id="KW-1133">Transmembrane helix</keyword>
<dbReference type="InterPro" id="IPR002523">
    <property type="entry name" value="MgTranspt_CorA/ZnTranspt_ZntB"/>
</dbReference>
<dbReference type="KEGG" id="cyj:Cyan7822_1002"/>
<dbReference type="GO" id="GO:0015087">
    <property type="term" value="F:cobalt ion transmembrane transporter activity"/>
    <property type="evidence" value="ECO:0007669"/>
    <property type="project" value="UniProtKB-UniRule"/>
</dbReference>
<dbReference type="SUPFAM" id="SSF144083">
    <property type="entry name" value="Magnesium transport protein CorA, transmembrane region"/>
    <property type="match status" value="1"/>
</dbReference>
<keyword evidence="8" id="KW-0460">Magnesium</keyword>
<dbReference type="FunFam" id="1.20.58.340:FF:000018">
    <property type="entry name" value="Magnesium transport protein CorA"/>
    <property type="match status" value="1"/>
</dbReference>
<keyword evidence="8" id="KW-0406">Ion transport</keyword>
<proteinExistence type="inferred from homology"/>
<name>E0UE08_GLOV7</name>
<dbReference type="GO" id="GO:0005886">
    <property type="term" value="C:plasma membrane"/>
    <property type="evidence" value="ECO:0007669"/>
    <property type="project" value="UniProtKB-SubCell"/>
</dbReference>
<dbReference type="RefSeq" id="WP_013321120.1">
    <property type="nucleotide sequence ID" value="NC_014501.1"/>
</dbReference>
<dbReference type="AlphaFoldDB" id="E0UE08"/>
<keyword evidence="7 8" id="KW-0472">Membrane</keyword>
<evidence type="ECO:0000313" key="10">
    <source>
        <dbReference type="Proteomes" id="UP000008206"/>
    </source>
</evidence>
<keyword evidence="10" id="KW-1185">Reference proteome</keyword>
<evidence type="ECO:0000256" key="3">
    <source>
        <dbReference type="ARBA" id="ARBA00022448"/>
    </source>
</evidence>
<dbReference type="InterPro" id="IPR045861">
    <property type="entry name" value="CorA_cytoplasmic_dom"/>
</dbReference>
<evidence type="ECO:0000256" key="2">
    <source>
        <dbReference type="ARBA" id="ARBA00009765"/>
    </source>
</evidence>
<dbReference type="SUPFAM" id="SSF143865">
    <property type="entry name" value="CorA soluble domain-like"/>
    <property type="match status" value="1"/>
</dbReference>
<dbReference type="Pfam" id="PF01544">
    <property type="entry name" value="CorA"/>
    <property type="match status" value="1"/>
</dbReference>
<dbReference type="FunFam" id="1.20.58.340:FF:000012">
    <property type="entry name" value="Magnesium transport protein CorA"/>
    <property type="match status" value="1"/>
</dbReference>
<evidence type="ECO:0000256" key="8">
    <source>
        <dbReference type="RuleBase" id="RU362010"/>
    </source>
</evidence>
<evidence type="ECO:0000313" key="9">
    <source>
        <dbReference type="EMBL" id="ADN13012.1"/>
    </source>
</evidence>
<evidence type="ECO:0000256" key="1">
    <source>
        <dbReference type="ARBA" id="ARBA00004651"/>
    </source>
</evidence>
<dbReference type="GO" id="GO:0050897">
    <property type="term" value="F:cobalt ion binding"/>
    <property type="evidence" value="ECO:0007669"/>
    <property type="project" value="TreeGrafter"/>
</dbReference>
<gene>
    <name evidence="8" type="primary">corA</name>
    <name evidence="9" type="ordered locus">Cyan7822_1002</name>
</gene>
<comment type="subcellular location">
    <subcellularLocation>
        <location evidence="1">Cell membrane</location>
        <topology evidence="1">Multi-pass membrane protein</topology>
    </subcellularLocation>
    <subcellularLocation>
        <location evidence="8">Membrane</location>
        <topology evidence="8">Multi-pass membrane protein</topology>
    </subcellularLocation>
</comment>
<keyword evidence="3 8" id="KW-0813">Transport</keyword>
<organism evidence="9 10">
    <name type="scientific">Gloeothece verrucosa (strain PCC 7822)</name>
    <name type="common">Cyanothece sp. (strain PCC 7822)</name>
    <dbReference type="NCBI Taxonomy" id="497965"/>
    <lineage>
        <taxon>Bacteria</taxon>
        <taxon>Bacillati</taxon>
        <taxon>Cyanobacteriota</taxon>
        <taxon>Cyanophyceae</taxon>
        <taxon>Oscillatoriophycideae</taxon>
        <taxon>Chroococcales</taxon>
        <taxon>Aphanothecaceae</taxon>
        <taxon>Gloeothece</taxon>
        <taxon>Gloeothece verrucosa</taxon>
    </lineage>
</organism>
<dbReference type="Proteomes" id="UP000008206">
    <property type="component" value="Chromosome"/>
</dbReference>
<dbReference type="EMBL" id="CP002198">
    <property type="protein sequence ID" value="ADN13012.1"/>
    <property type="molecule type" value="Genomic_DNA"/>
</dbReference>
<dbReference type="PANTHER" id="PTHR46494">
    <property type="entry name" value="CORA FAMILY METAL ION TRANSPORTER (EUROFUNG)"/>
    <property type="match status" value="1"/>
</dbReference>
<dbReference type="CDD" id="cd12828">
    <property type="entry name" value="TmCorA-like_1"/>
    <property type="match status" value="1"/>
</dbReference>
<evidence type="ECO:0000256" key="7">
    <source>
        <dbReference type="ARBA" id="ARBA00023136"/>
    </source>
</evidence>